<organism evidence="1 2">
    <name type="scientific">Glossina palpalis gambiensis</name>
    <dbReference type="NCBI Taxonomy" id="67801"/>
    <lineage>
        <taxon>Eukaryota</taxon>
        <taxon>Metazoa</taxon>
        <taxon>Ecdysozoa</taxon>
        <taxon>Arthropoda</taxon>
        <taxon>Hexapoda</taxon>
        <taxon>Insecta</taxon>
        <taxon>Pterygota</taxon>
        <taxon>Neoptera</taxon>
        <taxon>Endopterygota</taxon>
        <taxon>Diptera</taxon>
        <taxon>Brachycera</taxon>
        <taxon>Muscomorpha</taxon>
        <taxon>Hippoboscoidea</taxon>
        <taxon>Glossinidae</taxon>
        <taxon>Glossina</taxon>
    </lineage>
</organism>
<keyword evidence="2" id="KW-1185">Reference proteome</keyword>
<dbReference type="EnsemblMetazoa" id="GPPI050258-RA">
    <property type="protein sequence ID" value="GPPI050258-PA"/>
    <property type="gene ID" value="GPPI050258"/>
</dbReference>
<reference evidence="2" key="1">
    <citation type="submission" date="2015-01" db="EMBL/GenBank/DDBJ databases">
        <authorList>
            <person name="Aksoy S."/>
            <person name="Warren W."/>
            <person name="Wilson R.K."/>
        </authorList>
    </citation>
    <scope>NUCLEOTIDE SEQUENCE [LARGE SCALE GENOMIC DNA]</scope>
    <source>
        <strain evidence="2">IAEA</strain>
    </source>
</reference>
<dbReference type="Proteomes" id="UP000092460">
    <property type="component" value="Unassembled WGS sequence"/>
</dbReference>
<reference evidence="1" key="2">
    <citation type="submission" date="2020-05" db="UniProtKB">
        <authorList>
            <consortium name="EnsemblMetazoa"/>
        </authorList>
    </citation>
    <scope>IDENTIFICATION</scope>
    <source>
        <strain evidence="1">IAEA</strain>
    </source>
</reference>
<proteinExistence type="predicted"/>
<evidence type="ECO:0000313" key="2">
    <source>
        <dbReference type="Proteomes" id="UP000092460"/>
    </source>
</evidence>
<evidence type="ECO:0000313" key="1">
    <source>
        <dbReference type="EnsemblMetazoa" id="GPPI050258-PA"/>
    </source>
</evidence>
<accession>A0A1B0C683</accession>
<dbReference type="VEuPathDB" id="VectorBase:GPPI050258"/>
<protein>
    <submittedName>
        <fullName evidence="1">Uncharacterized protein</fullName>
    </submittedName>
</protein>
<dbReference type="AlphaFoldDB" id="A0A1B0C683"/>
<dbReference type="EMBL" id="JXJN01026464">
    <property type="status" value="NOT_ANNOTATED_CDS"/>
    <property type="molecule type" value="Genomic_DNA"/>
</dbReference>
<sequence length="120" mass="13363">MKFTDLSVTASRQFSKLSEVKFGKRSVSKNINSSDRPYVTLAQDMCTDLSFGNLYKSADIVLLPFCMRGRCVKINSSNSGVMTSFDLRRNTGTRVNSHQCLQTAFACCKSPNVMTSLKNE</sequence>
<name>A0A1B0C683_9MUSC</name>